<sequence>MKPTVRKSRTSKKVEQRTMGKIREKSKGHYSTFIYRLLKQKKLPESTPFSLLKDTMSKETCSSIAEEAARLSLYNKRKAITCQEIQSAMTHVRVAL</sequence>
<proteinExistence type="predicted"/>
<dbReference type="InterPro" id="IPR009072">
    <property type="entry name" value="Histone-fold"/>
</dbReference>
<name>A0A8T2IC52_9PIPI</name>
<comment type="caution">
    <text evidence="2">The sequence shown here is derived from an EMBL/GenBank/DDBJ whole genome shotgun (WGS) entry which is preliminary data.</text>
</comment>
<accession>A0A8T2IC52</accession>
<dbReference type="EMBL" id="JAACNH010000795">
    <property type="protein sequence ID" value="KAG8430605.1"/>
    <property type="molecule type" value="Genomic_DNA"/>
</dbReference>
<dbReference type="SUPFAM" id="SSF47113">
    <property type="entry name" value="Histone-fold"/>
    <property type="match status" value="1"/>
</dbReference>
<feature type="compositionally biased region" description="Basic residues" evidence="1">
    <location>
        <begin position="1"/>
        <end position="11"/>
    </location>
</feature>
<dbReference type="OrthoDB" id="9898831at2759"/>
<dbReference type="Gene3D" id="1.10.20.10">
    <property type="entry name" value="Histone, subunit A"/>
    <property type="match status" value="1"/>
</dbReference>
<gene>
    <name evidence="2" type="ORF">GDO86_020314</name>
</gene>
<protein>
    <submittedName>
        <fullName evidence="2">Uncharacterized protein</fullName>
    </submittedName>
</protein>
<keyword evidence="3" id="KW-1185">Reference proteome</keyword>
<dbReference type="AlphaFoldDB" id="A0A8T2IC52"/>
<evidence type="ECO:0000313" key="3">
    <source>
        <dbReference type="Proteomes" id="UP000812440"/>
    </source>
</evidence>
<feature type="region of interest" description="Disordered" evidence="1">
    <location>
        <begin position="1"/>
        <end position="20"/>
    </location>
</feature>
<dbReference type="GO" id="GO:0046982">
    <property type="term" value="F:protein heterodimerization activity"/>
    <property type="evidence" value="ECO:0007669"/>
    <property type="project" value="InterPro"/>
</dbReference>
<evidence type="ECO:0000313" key="2">
    <source>
        <dbReference type="EMBL" id="KAG8430605.1"/>
    </source>
</evidence>
<organism evidence="2 3">
    <name type="scientific">Hymenochirus boettgeri</name>
    <name type="common">Congo dwarf clawed frog</name>
    <dbReference type="NCBI Taxonomy" id="247094"/>
    <lineage>
        <taxon>Eukaryota</taxon>
        <taxon>Metazoa</taxon>
        <taxon>Chordata</taxon>
        <taxon>Craniata</taxon>
        <taxon>Vertebrata</taxon>
        <taxon>Euteleostomi</taxon>
        <taxon>Amphibia</taxon>
        <taxon>Batrachia</taxon>
        <taxon>Anura</taxon>
        <taxon>Pipoidea</taxon>
        <taxon>Pipidae</taxon>
        <taxon>Pipinae</taxon>
        <taxon>Hymenochirus</taxon>
    </lineage>
</organism>
<dbReference type="Proteomes" id="UP000812440">
    <property type="component" value="Unassembled WGS sequence"/>
</dbReference>
<evidence type="ECO:0000256" key="1">
    <source>
        <dbReference type="SAM" id="MobiDB-lite"/>
    </source>
</evidence>
<reference evidence="2" key="1">
    <citation type="thesis" date="2020" institute="ProQuest LLC" country="789 East Eisenhower Parkway, Ann Arbor, MI, USA">
        <title>Comparative Genomics and Chromosome Evolution.</title>
        <authorList>
            <person name="Mudd A.B."/>
        </authorList>
    </citation>
    <scope>NUCLEOTIDE SEQUENCE</scope>
    <source>
        <strain evidence="2">Female2</strain>
        <tissue evidence="2">Blood</tissue>
    </source>
</reference>